<feature type="region of interest" description="Disordered" evidence="1">
    <location>
        <begin position="80"/>
        <end position="99"/>
    </location>
</feature>
<dbReference type="PANTHER" id="PTHR28207">
    <property type="entry name" value="ATP SYNTHASE SUBUNIT H, MITOCHONDRIAL"/>
    <property type="match status" value="1"/>
</dbReference>
<evidence type="ECO:0000313" key="2">
    <source>
        <dbReference type="EMBL" id="BEI89235.1"/>
    </source>
</evidence>
<dbReference type="EMBL" id="AP028213">
    <property type="protein sequence ID" value="BEI89235.1"/>
    <property type="molecule type" value="Genomic_DNA"/>
</dbReference>
<dbReference type="InterPro" id="IPR019711">
    <property type="entry name" value="ATP_synth_F0_suH"/>
</dbReference>
<dbReference type="GO" id="GO:0046933">
    <property type="term" value="F:proton-transporting ATP synthase activity, rotational mechanism"/>
    <property type="evidence" value="ECO:0007669"/>
    <property type="project" value="TreeGrafter"/>
</dbReference>
<gene>
    <name evidence="2" type="ORF">CcaverHIS019_0205970</name>
</gene>
<protein>
    <submittedName>
        <fullName evidence="2">Uncharacterized protein</fullName>
    </submittedName>
</protein>
<feature type="compositionally biased region" description="Polar residues" evidence="1">
    <location>
        <begin position="84"/>
        <end position="95"/>
    </location>
</feature>
<dbReference type="AlphaFoldDB" id="A0AA48I8X1"/>
<evidence type="ECO:0000256" key="1">
    <source>
        <dbReference type="SAM" id="MobiDB-lite"/>
    </source>
</evidence>
<sequence>MSLLRLTVQRTPAFARSFSVSAARKDLIQDLYVNQLKSYKAPAKGADAHTQHVRSFAAPATPAAPAVPSDLAGEMSKFDATEPTLGNTATPTQAAAETGGSAQEFLEAMEADLPKNTDH</sequence>
<keyword evidence="3" id="KW-1185">Reference proteome</keyword>
<evidence type="ECO:0000313" key="3">
    <source>
        <dbReference type="Proteomes" id="UP001233271"/>
    </source>
</evidence>
<reference evidence="2" key="1">
    <citation type="journal article" date="2023" name="BMC Genomics">
        <title>Chromosome-level genome assemblies of Cutaneotrichosporon spp. (Trichosporonales, Basidiomycota) reveal imbalanced evolution between nucleotide sequences and chromosome synteny.</title>
        <authorList>
            <person name="Kobayashi Y."/>
            <person name="Kayamori A."/>
            <person name="Aoki K."/>
            <person name="Shiwa Y."/>
            <person name="Matsutani M."/>
            <person name="Fujita N."/>
            <person name="Sugita T."/>
            <person name="Iwasaki W."/>
            <person name="Tanaka N."/>
            <person name="Takashima M."/>
        </authorList>
    </citation>
    <scope>NUCLEOTIDE SEQUENCE</scope>
    <source>
        <strain evidence="2">HIS019</strain>
    </source>
</reference>
<dbReference type="GeneID" id="85493106"/>
<accession>A0AA48I8X1</accession>
<dbReference type="RefSeq" id="XP_060454501.1">
    <property type="nucleotide sequence ID" value="XM_060597626.1"/>
</dbReference>
<proteinExistence type="predicted"/>
<dbReference type="Proteomes" id="UP001233271">
    <property type="component" value="Chromosome 2"/>
</dbReference>
<organism evidence="2 3">
    <name type="scientific">Cutaneotrichosporon cavernicola</name>
    <dbReference type="NCBI Taxonomy" id="279322"/>
    <lineage>
        <taxon>Eukaryota</taxon>
        <taxon>Fungi</taxon>
        <taxon>Dikarya</taxon>
        <taxon>Basidiomycota</taxon>
        <taxon>Agaricomycotina</taxon>
        <taxon>Tremellomycetes</taxon>
        <taxon>Trichosporonales</taxon>
        <taxon>Trichosporonaceae</taxon>
        <taxon>Cutaneotrichosporon</taxon>
    </lineage>
</organism>
<dbReference type="KEGG" id="ccac:CcaHIS019_0205970"/>
<dbReference type="PANTHER" id="PTHR28207:SF1">
    <property type="entry name" value="ATP SYNTHASE SUBUNIT H, MITOCHONDRIAL"/>
    <property type="match status" value="1"/>
</dbReference>
<dbReference type="Pfam" id="PF10775">
    <property type="entry name" value="ATP_sub_h"/>
    <property type="match status" value="1"/>
</dbReference>
<name>A0AA48I8X1_9TREE</name>